<dbReference type="Pfam" id="PF01344">
    <property type="entry name" value="Kelch_1"/>
    <property type="match status" value="1"/>
</dbReference>
<dbReference type="SUPFAM" id="SSF117281">
    <property type="entry name" value="Kelch motif"/>
    <property type="match status" value="1"/>
</dbReference>
<keyword evidence="4" id="KW-1185">Reference proteome</keyword>
<evidence type="ECO:0000256" key="1">
    <source>
        <dbReference type="ARBA" id="ARBA00022441"/>
    </source>
</evidence>
<dbReference type="PANTHER" id="PTHR46344">
    <property type="entry name" value="OS02G0202900 PROTEIN"/>
    <property type="match status" value="1"/>
</dbReference>
<keyword evidence="2" id="KW-0677">Repeat</keyword>
<dbReference type="Gene3D" id="2.120.10.80">
    <property type="entry name" value="Kelch-type beta propeller"/>
    <property type="match status" value="1"/>
</dbReference>
<dbReference type="Proteomes" id="UP001443914">
    <property type="component" value="Unassembled WGS sequence"/>
</dbReference>
<evidence type="ECO:0000313" key="4">
    <source>
        <dbReference type="Proteomes" id="UP001443914"/>
    </source>
</evidence>
<evidence type="ECO:0000313" key="3">
    <source>
        <dbReference type="EMBL" id="KAK9755219.1"/>
    </source>
</evidence>
<protein>
    <submittedName>
        <fullName evidence="3">Uncharacterized protein</fullName>
    </submittedName>
</protein>
<dbReference type="EMBL" id="JBDFQZ010000001">
    <property type="protein sequence ID" value="KAK9755219.1"/>
    <property type="molecule type" value="Genomic_DNA"/>
</dbReference>
<comment type="caution">
    <text evidence="3">The sequence shown here is derived from an EMBL/GenBank/DDBJ whole genome shotgun (WGS) entry which is preliminary data.</text>
</comment>
<organism evidence="3 4">
    <name type="scientific">Saponaria officinalis</name>
    <name type="common">Common soapwort</name>
    <name type="synonym">Lychnis saponaria</name>
    <dbReference type="NCBI Taxonomy" id="3572"/>
    <lineage>
        <taxon>Eukaryota</taxon>
        <taxon>Viridiplantae</taxon>
        <taxon>Streptophyta</taxon>
        <taxon>Embryophyta</taxon>
        <taxon>Tracheophyta</taxon>
        <taxon>Spermatophyta</taxon>
        <taxon>Magnoliopsida</taxon>
        <taxon>eudicotyledons</taxon>
        <taxon>Gunneridae</taxon>
        <taxon>Pentapetalae</taxon>
        <taxon>Caryophyllales</taxon>
        <taxon>Caryophyllaceae</taxon>
        <taxon>Caryophylleae</taxon>
        <taxon>Saponaria</taxon>
    </lineage>
</organism>
<proteinExistence type="predicted"/>
<accession>A0AAW1ND60</accession>
<dbReference type="InterPro" id="IPR015915">
    <property type="entry name" value="Kelch-typ_b-propeller"/>
</dbReference>
<name>A0AAW1ND60_SAPOF</name>
<reference evidence="3" key="1">
    <citation type="submission" date="2024-03" db="EMBL/GenBank/DDBJ databases">
        <title>WGS assembly of Saponaria officinalis var. Norfolk2.</title>
        <authorList>
            <person name="Jenkins J."/>
            <person name="Shu S."/>
            <person name="Grimwood J."/>
            <person name="Barry K."/>
            <person name="Goodstein D."/>
            <person name="Schmutz J."/>
            <person name="Leebens-Mack J."/>
            <person name="Osbourn A."/>
        </authorList>
    </citation>
    <scope>NUCLEOTIDE SEQUENCE [LARGE SCALE GENOMIC DNA]</scope>
    <source>
        <strain evidence="3">JIC</strain>
    </source>
</reference>
<sequence length="360" mass="41561">MWYLCRKPCNSSSQIHQIFSRTTIFHTSNFGDLQNISIIITNNNEEQNTHQIFGNNQWQWFAYECNPMQFIGVVVPRNTQIILVRPHYFLCARIVYSGSISKYAKLCTYSRRKDDIVDLGFERDLLSCACALMDGWLYVAGGYYALSSNYDSEEKLPLTALQSAERLNLETLQWETLPKMQKPQAYATGIAHRGAFYCIGGENYEHSAQIYHPKHKKWFITKQFIPEEANGFSVGSVDGQMILLTWSNVLGVKLWRYNVRPVGLRWTVIQFYADTTVARSWLLHKGPRLVRIHRQLFIMTGVDDDFCWVDGLGAWPVLPAPSFRVCDEGMLSQSGFIHAVKFTLPTYAPSWRYYPVYNLP</sequence>
<gene>
    <name evidence="3" type="ORF">RND81_01G010600</name>
</gene>
<evidence type="ECO:0000256" key="2">
    <source>
        <dbReference type="ARBA" id="ARBA00022737"/>
    </source>
</evidence>
<dbReference type="PANTHER" id="PTHR46344:SF27">
    <property type="entry name" value="KELCH REPEAT SUPERFAMILY PROTEIN"/>
    <property type="match status" value="1"/>
</dbReference>
<keyword evidence="1" id="KW-0880">Kelch repeat</keyword>
<dbReference type="InterPro" id="IPR006652">
    <property type="entry name" value="Kelch_1"/>
</dbReference>
<dbReference type="AlphaFoldDB" id="A0AAW1ND60"/>